<dbReference type="PROSITE" id="PS52016">
    <property type="entry name" value="TONB_DEPENDENT_REC_3"/>
    <property type="match status" value="1"/>
</dbReference>
<dbReference type="RefSeq" id="WP_187553547.1">
    <property type="nucleotide sequence ID" value="NZ_BMZL01000001.1"/>
</dbReference>
<evidence type="ECO:0000313" key="13">
    <source>
        <dbReference type="Proteomes" id="UP000515804"/>
    </source>
</evidence>
<evidence type="ECO:0000256" key="5">
    <source>
        <dbReference type="ARBA" id="ARBA00023077"/>
    </source>
</evidence>
<evidence type="ECO:0000256" key="9">
    <source>
        <dbReference type="RuleBase" id="RU003357"/>
    </source>
</evidence>
<dbReference type="PANTHER" id="PTHR30069">
    <property type="entry name" value="TONB-DEPENDENT OUTER MEMBRANE RECEPTOR"/>
    <property type="match status" value="1"/>
</dbReference>
<dbReference type="InterPro" id="IPR039426">
    <property type="entry name" value="TonB-dep_rcpt-like"/>
</dbReference>
<evidence type="ECO:0000256" key="6">
    <source>
        <dbReference type="ARBA" id="ARBA00023136"/>
    </source>
</evidence>
<dbReference type="Proteomes" id="UP000515804">
    <property type="component" value="Chromosome"/>
</dbReference>
<keyword evidence="13" id="KW-1185">Reference proteome</keyword>
<reference evidence="12 13" key="1">
    <citation type="submission" date="2020-08" db="EMBL/GenBank/DDBJ databases">
        <title>Genome sequence of Thermomonas carbonis KCTC 42013T.</title>
        <authorList>
            <person name="Hyun D.-W."/>
            <person name="Bae J.-W."/>
        </authorList>
    </citation>
    <scope>NUCLEOTIDE SEQUENCE [LARGE SCALE GENOMIC DNA]</scope>
    <source>
        <strain evidence="12 13">KCTC 42013</strain>
    </source>
</reference>
<keyword evidence="12" id="KW-0675">Receptor</keyword>
<dbReference type="AlphaFoldDB" id="A0A7G9ST57"/>
<evidence type="ECO:0000259" key="11">
    <source>
        <dbReference type="Pfam" id="PF07715"/>
    </source>
</evidence>
<dbReference type="PANTHER" id="PTHR30069:SF28">
    <property type="entry name" value="TONB-DEPENDENT RECEPTOR YNCD-RELATED"/>
    <property type="match status" value="1"/>
</dbReference>
<keyword evidence="7 8" id="KW-0998">Cell outer membrane</keyword>
<dbReference type="InterPro" id="IPR037066">
    <property type="entry name" value="Plug_dom_sf"/>
</dbReference>
<feature type="domain" description="TonB-dependent receptor plug" evidence="11">
    <location>
        <begin position="31"/>
        <end position="140"/>
    </location>
</feature>
<dbReference type="InterPro" id="IPR000531">
    <property type="entry name" value="Beta-barrel_TonB"/>
</dbReference>
<comment type="subcellular location">
    <subcellularLocation>
        <location evidence="1 8">Cell outer membrane</location>
        <topology evidence="1 8">Multi-pass membrane protein</topology>
    </subcellularLocation>
</comment>
<organism evidence="12 13">
    <name type="scientific">Thermomonas carbonis</name>
    <dbReference type="NCBI Taxonomy" id="1463158"/>
    <lineage>
        <taxon>Bacteria</taxon>
        <taxon>Pseudomonadati</taxon>
        <taxon>Pseudomonadota</taxon>
        <taxon>Gammaproteobacteria</taxon>
        <taxon>Lysobacterales</taxon>
        <taxon>Lysobacteraceae</taxon>
        <taxon>Thermomonas</taxon>
    </lineage>
</organism>
<dbReference type="Gene3D" id="2.40.170.20">
    <property type="entry name" value="TonB-dependent receptor, beta-barrel domain"/>
    <property type="match status" value="1"/>
</dbReference>
<keyword evidence="6 8" id="KW-0472">Membrane</keyword>
<keyword evidence="3 8" id="KW-1134">Transmembrane beta strand</keyword>
<accession>A0A7G9ST57</accession>
<keyword evidence="4 8" id="KW-0812">Transmembrane</keyword>
<evidence type="ECO:0000313" key="12">
    <source>
        <dbReference type="EMBL" id="QNN71032.1"/>
    </source>
</evidence>
<dbReference type="SUPFAM" id="SSF56935">
    <property type="entry name" value="Porins"/>
    <property type="match status" value="1"/>
</dbReference>
<evidence type="ECO:0000256" key="4">
    <source>
        <dbReference type="ARBA" id="ARBA00022692"/>
    </source>
</evidence>
<evidence type="ECO:0000256" key="8">
    <source>
        <dbReference type="PROSITE-ProRule" id="PRU01360"/>
    </source>
</evidence>
<dbReference type="GO" id="GO:0009279">
    <property type="term" value="C:cell outer membrane"/>
    <property type="evidence" value="ECO:0007669"/>
    <property type="project" value="UniProtKB-SubCell"/>
</dbReference>
<dbReference type="Pfam" id="PF07715">
    <property type="entry name" value="Plug"/>
    <property type="match status" value="1"/>
</dbReference>
<dbReference type="InterPro" id="IPR012910">
    <property type="entry name" value="Plug_dom"/>
</dbReference>
<dbReference type="EMBL" id="CP060719">
    <property type="protein sequence ID" value="QNN71032.1"/>
    <property type="molecule type" value="Genomic_DNA"/>
</dbReference>
<proteinExistence type="inferred from homology"/>
<keyword evidence="2 8" id="KW-0813">Transport</keyword>
<dbReference type="GO" id="GO:0044718">
    <property type="term" value="P:siderophore transmembrane transport"/>
    <property type="evidence" value="ECO:0007669"/>
    <property type="project" value="TreeGrafter"/>
</dbReference>
<keyword evidence="5 9" id="KW-0798">TonB box</keyword>
<evidence type="ECO:0000256" key="1">
    <source>
        <dbReference type="ARBA" id="ARBA00004571"/>
    </source>
</evidence>
<evidence type="ECO:0000259" key="10">
    <source>
        <dbReference type="Pfam" id="PF00593"/>
    </source>
</evidence>
<dbReference type="InterPro" id="IPR036942">
    <property type="entry name" value="Beta-barrel_TonB_sf"/>
</dbReference>
<dbReference type="Pfam" id="PF00593">
    <property type="entry name" value="TonB_dep_Rec_b-barrel"/>
    <property type="match status" value="1"/>
</dbReference>
<gene>
    <name evidence="12" type="ORF">H9L16_05505</name>
</gene>
<evidence type="ECO:0000256" key="2">
    <source>
        <dbReference type="ARBA" id="ARBA00022448"/>
    </source>
</evidence>
<evidence type="ECO:0000256" key="3">
    <source>
        <dbReference type="ARBA" id="ARBA00022452"/>
    </source>
</evidence>
<dbReference type="Gene3D" id="2.170.130.10">
    <property type="entry name" value="TonB-dependent receptor, plug domain"/>
    <property type="match status" value="1"/>
</dbReference>
<feature type="domain" description="TonB-dependent receptor-like beta-barrel" evidence="10">
    <location>
        <begin position="257"/>
        <end position="632"/>
    </location>
</feature>
<evidence type="ECO:0000256" key="7">
    <source>
        <dbReference type="ARBA" id="ARBA00023237"/>
    </source>
</evidence>
<comment type="similarity">
    <text evidence="8 9">Belongs to the TonB-dependent receptor family.</text>
</comment>
<protein>
    <submittedName>
        <fullName evidence="12">TonB-dependent receptor</fullName>
    </submittedName>
</protein>
<dbReference type="KEGG" id="tcn:H9L16_05505"/>
<sequence length="671" mass="72788">MWPAMLLAQDTARTLDTVVVTAAPLPSDRLRQPSATSVVDGDALRARNPLFSTEEALRGIPGVSVRDRQNAAQDLQLSIRGAGARSAFGMRGVRVIVDGIPATMPDGQSQLGHLDLGTLQRLEILRGPLAILQGNAAAGVIVATTERGREPTGFDADTGMDSLGQRRWGAGMSTAAGTWDLRAGIGRLWGDGMRAQSASEREHANLRSGFEHAALGRIDLIVNHVRQFAQDPQGLTRAELEQDPTLAAPAALAFDTRKYSRQDQAGFAWHKDLSASSAINVAVYTGSRDILQFQSIPVATQAAPGHGGAVIGFDRRYDGVDANWRHRGSNGWRASAGLTREHMREDRRGWENFVRDTRSTVLGVRGVLRRDERNLLRADGAYVQVQWPLAEAWSLDAGLRHSRIDVASRDRFLGNGDDGGSLRFVRSSPVAALHWHSRGPLALHLAWGRGFETPTLNELAYAPVGDGPNRALRPAVSSQWELAGRWVDGAQEWNWALFDVRSRDEIVVASSSGGRTTYRNAASGVRRGAELGWTLRGDRWDAALASTWLDARLQDAGSVTERLPGTARAWGSAELRYRLANDVAIGIGVDASTAIEAGAGVRAPGFAKWHLLASRAWTWRGRHVQGFARIDNVLDRRFAGSVIVAQAQGRYFEPAPGRSLVIGIEVATGER</sequence>
<name>A0A7G9ST57_9GAMM</name>
<dbReference type="GO" id="GO:0015344">
    <property type="term" value="F:siderophore uptake transmembrane transporter activity"/>
    <property type="evidence" value="ECO:0007669"/>
    <property type="project" value="TreeGrafter"/>
</dbReference>